<name>A0A1G7MMI6_9PSEU</name>
<feature type="region of interest" description="Disordered" evidence="1">
    <location>
        <begin position="1"/>
        <end position="24"/>
    </location>
</feature>
<dbReference type="Proteomes" id="UP000199623">
    <property type="component" value="Unassembled WGS sequence"/>
</dbReference>
<dbReference type="RefSeq" id="WP_143035835.1">
    <property type="nucleotide sequence ID" value="NZ_FNCC01000002.1"/>
</dbReference>
<evidence type="ECO:0000313" key="3">
    <source>
        <dbReference type="EMBL" id="SDF62894.1"/>
    </source>
</evidence>
<keyword evidence="2" id="KW-1133">Transmembrane helix</keyword>
<feature type="transmembrane region" description="Helical" evidence="2">
    <location>
        <begin position="31"/>
        <end position="50"/>
    </location>
</feature>
<accession>A0A1G7MMI6</accession>
<evidence type="ECO:0000313" key="4">
    <source>
        <dbReference type="Proteomes" id="UP000199623"/>
    </source>
</evidence>
<proteinExistence type="predicted"/>
<gene>
    <name evidence="3" type="ORF">SAMN05216553_102404</name>
</gene>
<keyword evidence="2" id="KW-0472">Membrane</keyword>
<dbReference type="EMBL" id="FNCC01000002">
    <property type="protein sequence ID" value="SDF62894.1"/>
    <property type="molecule type" value="Genomic_DNA"/>
</dbReference>
<evidence type="ECO:0000256" key="2">
    <source>
        <dbReference type="SAM" id="Phobius"/>
    </source>
</evidence>
<organism evidence="3 4">
    <name type="scientific">Lentzea fradiae</name>
    <dbReference type="NCBI Taxonomy" id="200378"/>
    <lineage>
        <taxon>Bacteria</taxon>
        <taxon>Bacillati</taxon>
        <taxon>Actinomycetota</taxon>
        <taxon>Actinomycetes</taxon>
        <taxon>Pseudonocardiales</taxon>
        <taxon>Pseudonocardiaceae</taxon>
        <taxon>Lentzea</taxon>
    </lineage>
</organism>
<keyword evidence="2" id="KW-0812">Transmembrane</keyword>
<sequence length="116" mass="12194">MTEAVTEPETVVEEPAPAAPAGQGLHQPQRWVVAAGEAVAVVLLVVAAVWCWNRGVVPLEYPAEGREPLVSTRLHGNWLGTAAASLTLAVVLAIDAVRQVMLALRTRPEAAAQPGM</sequence>
<dbReference type="STRING" id="200378.SAMN05216553_102404"/>
<protein>
    <submittedName>
        <fullName evidence="3">Uncharacterized protein</fullName>
    </submittedName>
</protein>
<evidence type="ECO:0000256" key="1">
    <source>
        <dbReference type="SAM" id="MobiDB-lite"/>
    </source>
</evidence>
<feature type="compositionally biased region" description="Low complexity" evidence="1">
    <location>
        <begin position="1"/>
        <end position="21"/>
    </location>
</feature>
<reference evidence="4" key="1">
    <citation type="submission" date="2016-10" db="EMBL/GenBank/DDBJ databases">
        <authorList>
            <person name="Varghese N."/>
            <person name="Submissions S."/>
        </authorList>
    </citation>
    <scope>NUCLEOTIDE SEQUENCE [LARGE SCALE GENOMIC DNA]</scope>
    <source>
        <strain evidence="4">CGMCC 4.3506</strain>
    </source>
</reference>
<dbReference type="AlphaFoldDB" id="A0A1G7MMI6"/>
<feature type="transmembrane region" description="Helical" evidence="2">
    <location>
        <begin position="78"/>
        <end position="97"/>
    </location>
</feature>
<keyword evidence="4" id="KW-1185">Reference proteome</keyword>